<dbReference type="NCBIfam" id="TIGR00192">
    <property type="entry name" value="urease_beta"/>
    <property type="match status" value="1"/>
</dbReference>
<dbReference type="EMBL" id="VJMP01000002">
    <property type="protein sequence ID" value="TRL78611.1"/>
    <property type="molecule type" value="Genomic_DNA"/>
</dbReference>
<evidence type="ECO:0000256" key="2">
    <source>
        <dbReference type="ARBA" id="ARBA00047778"/>
    </source>
</evidence>
<protein>
    <recommendedName>
        <fullName evidence="3">Urease subunit beta</fullName>
        <ecNumber evidence="3">3.5.1.5</ecNumber>
    </recommendedName>
    <alternativeName>
        <fullName evidence="3">Urea amidohydrolase subunit beta</fullName>
    </alternativeName>
</protein>
<dbReference type="GO" id="GO:0009039">
    <property type="term" value="F:urease activity"/>
    <property type="evidence" value="ECO:0007669"/>
    <property type="project" value="UniProtKB-UniRule"/>
</dbReference>
<dbReference type="AlphaFoldDB" id="A0AB38PG57"/>
<comment type="similarity">
    <text evidence="3">Belongs to the urease beta subunit family.</text>
</comment>
<dbReference type="Proteomes" id="UP000316594">
    <property type="component" value="Unassembled WGS sequence"/>
</dbReference>
<dbReference type="PANTHER" id="PTHR33569">
    <property type="entry name" value="UREASE"/>
    <property type="match status" value="1"/>
</dbReference>
<dbReference type="CDD" id="cd00407">
    <property type="entry name" value="Urease_beta"/>
    <property type="match status" value="1"/>
</dbReference>
<dbReference type="FunFam" id="2.10.150.10:FF:000001">
    <property type="entry name" value="Urease subunit beta"/>
    <property type="match status" value="1"/>
</dbReference>
<dbReference type="RefSeq" id="WP_107611205.1">
    <property type="nucleotide sequence ID" value="NZ_CP127096.1"/>
</dbReference>
<evidence type="ECO:0000313" key="6">
    <source>
        <dbReference type="Proteomes" id="UP000316594"/>
    </source>
</evidence>
<name>A0AB38PG57_STAHA</name>
<dbReference type="PANTHER" id="PTHR33569:SF1">
    <property type="entry name" value="UREASE"/>
    <property type="match status" value="1"/>
</dbReference>
<sequence length="135" mass="15218">MIPGEIIVKKTEIEINHGRAETVLVVKNTGDRPVQVGSHFHFFEANKALQFEREKAYGKHLDIPAGAAVRFEPGDEKKVQLVEYAGHRNIYGFRGMVNGKIDESRVYRPTNEDDEYAGVFNDEGEENLNKKGGQD</sequence>
<comment type="subcellular location">
    <subcellularLocation>
        <location evidence="3">Cytoplasm</location>
    </subcellularLocation>
</comment>
<dbReference type="NCBIfam" id="NF009682">
    <property type="entry name" value="PRK13203.1"/>
    <property type="match status" value="1"/>
</dbReference>
<comment type="catalytic activity">
    <reaction evidence="2 3">
        <text>urea + 2 H2O + H(+) = hydrogencarbonate + 2 NH4(+)</text>
        <dbReference type="Rhea" id="RHEA:20557"/>
        <dbReference type="ChEBI" id="CHEBI:15377"/>
        <dbReference type="ChEBI" id="CHEBI:15378"/>
        <dbReference type="ChEBI" id="CHEBI:16199"/>
        <dbReference type="ChEBI" id="CHEBI:17544"/>
        <dbReference type="ChEBI" id="CHEBI:28938"/>
        <dbReference type="EC" id="3.5.1.5"/>
    </reaction>
</comment>
<proteinExistence type="inferred from homology"/>
<evidence type="ECO:0000256" key="4">
    <source>
        <dbReference type="SAM" id="MobiDB-lite"/>
    </source>
</evidence>
<dbReference type="GO" id="GO:0035550">
    <property type="term" value="C:urease complex"/>
    <property type="evidence" value="ECO:0007669"/>
    <property type="project" value="InterPro"/>
</dbReference>
<comment type="pathway">
    <text evidence="3">Nitrogen metabolism; urea degradation; CO(2) and NH(3) from urea (urease route): step 1/1.</text>
</comment>
<feature type="compositionally biased region" description="Acidic residues" evidence="4">
    <location>
        <begin position="112"/>
        <end position="126"/>
    </location>
</feature>
<evidence type="ECO:0000256" key="1">
    <source>
        <dbReference type="ARBA" id="ARBA00022801"/>
    </source>
</evidence>
<dbReference type="InterPro" id="IPR050069">
    <property type="entry name" value="Urease_subunit"/>
</dbReference>
<feature type="region of interest" description="Disordered" evidence="4">
    <location>
        <begin position="110"/>
        <end position="135"/>
    </location>
</feature>
<comment type="caution">
    <text evidence="5">The sequence shown here is derived from an EMBL/GenBank/DDBJ whole genome shotgun (WGS) entry which is preliminary data.</text>
</comment>
<dbReference type="Pfam" id="PF00699">
    <property type="entry name" value="Urease_beta"/>
    <property type="match status" value="1"/>
</dbReference>
<gene>
    <name evidence="3" type="primary">ureB</name>
    <name evidence="5" type="ORF">FNL11_03270</name>
</gene>
<organism evidence="5 6">
    <name type="scientific">Staphylococcus haemolyticus</name>
    <dbReference type="NCBI Taxonomy" id="1283"/>
    <lineage>
        <taxon>Bacteria</taxon>
        <taxon>Bacillati</taxon>
        <taxon>Bacillota</taxon>
        <taxon>Bacilli</taxon>
        <taxon>Bacillales</taxon>
        <taxon>Staphylococcaceae</taxon>
        <taxon>Staphylococcus</taxon>
    </lineage>
</organism>
<dbReference type="InterPro" id="IPR002019">
    <property type="entry name" value="Urease_beta-like"/>
</dbReference>
<evidence type="ECO:0000256" key="3">
    <source>
        <dbReference type="HAMAP-Rule" id="MF_01954"/>
    </source>
</evidence>
<reference evidence="5 6" key="1">
    <citation type="submission" date="2019-07" db="EMBL/GenBank/DDBJ databases">
        <title>Genome Sequencing and Assembly of Staphylococcus haemolyticus SDA2.</title>
        <authorList>
            <person name="Emmons C.B."/>
            <person name="Park C."/>
            <person name="Sevigny J.L."/>
            <person name="Andam C."/>
        </authorList>
    </citation>
    <scope>NUCLEOTIDE SEQUENCE [LARGE SCALE GENOMIC DNA]</scope>
    <source>
        <strain evidence="5 6">SDA2</strain>
    </source>
</reference>
<dbReference type="Gene3D" id="2.10.150.10">
    <property type="entry name" value="Urease, beta subunit"/>
    <property type="match status" value="1"/>
</dbReference>
<dbReference type="HAMAP" id="MF_01954">
    <property type="entry name" value="Urease_beta"/>
    <property type="match status" value="1"/>
</dbReference>
<evidence type="ECO:0000313" key="5">
    <source>
        <dbReference type="EMBL" id="TRL78611.1"/>
    </source>
</evidence>
<accession>A0AB38PG57</accession>
<keyword evidence="3" id="KW-0963">Cytoplasm</keyword>
<keyword evidence="1 3" id="KW-0378">Hydrolase</keyword>
<dbReference type="InterPro" id="IPR036461">
    <property type="entry name" value="Urease_betasu_sf"/>
</dbReference>
<dbReference type="EC" id="3.5.1.5" evidence="3"/>
<dbReference type="GO" id="GO:0043419">
    <property type="term" value="P:urea catabolic process"/>
    <property type="evidence" value="ECO:0007669"/>
    <property type="project" value="UniProtKB-UniRule"/>
</dbReference>
<dbReference type="SUPFAM" id="SSF51278">
    <property type="entry name" value="Urease, beta-subunit"/>
    <property type="match status" value="1"/>
</dbReference>
<comment type="subunit">
    <text evidence="3">Heterotrimer of UreA (gamma), UreB (beta) and UreC (alpha) subunits. Three heterotrimers associate to form the active enzyme.</text>
</comment>